<keyword evidence="7" id="KW-1185">Reference proteome</keyword>
<dbReference type="InterPro" id="IPR056748">
    <property type="entry name" value="VPS13-like_C"/>
</dbReference>
<dbReference type="PANTHER" id="PTHR16166">
    <property type="entry name" value="VACUOLAR PROTEIN SORTING-ASSOCIATED PROTEIN VPS13"/>
    <property type="match status" value="1"/>
</dbReference>
<feature type="compositionally biased region" description="Basic and acidic residues" evidence="2">
    <location>
        <begin position="1010"/>
        <end position="1019"/>
    </location>
</feature>
<dbReference type="OrthoDB" id="428159at2759"/>
<comment type="similarity">
    <text evidence="1">Belongs to the VPS13 family.</text>
</comment>
<name>A0A8R2FBE4_ACYPI</name>
<feature type="domain" description="Vacuolar protein sorting-associated protein 13 VPS13 adaptor binding" evidence="4">
    <location>
        <begin position="1157"/>
        <end position="1702"/>
    </location>
</feature>
<dbReference type="GO" id="GO:0006623">
    <property type="term" value="P:protein targeting to vacuole"/>
    <property type="evidence" value="ECO:0007669"/>
    <property type="project" value="TreeGrafter"/>
</dbReference>
<dbReference type="KEGG" id="api:100570634"/>
<dbReference type="Pfam" id="PF25033">
    <property type="entry name" value="VPS13_M"/>
    <property type="match status" value="1"/>
</dbReference>
<feature type="domain" description="Intermembrane lipid transfer protein VPS13-like C-terminal" evidence="5">
    <location>
        <begin position="2279"/>
        <end position="2381"/>
    </location>
</feature>
<dbReference type="Pfam" id="PF25036">
    <property type="entry name" value="VPS13_VAB"/>
    <property type="match status" value="1"/>
</dbReference>
<evidence type="ECO:0000256" key="2">
    <source>
        <dbReference type="SAM" id="MobiDB-lite"/>
    </source>
</evidence>
<accession>A0A8R2FBE4</accession>
<feature type="region of interest" description="Disordered" evidence="2">
    <location>
        <begin position="994"/>
        <end position="1020"/>
    </location>
</feature>
<feature type="region of interest" description="Disordered" evidence="2">
    <location>
        <begin position="1759"/>
        <end position="1778"/>
    </location>
</feature>
<evidence type="ECO:0000256" key="1">
    <source>
        <dbReference type="ARBA" id="ARBA00006545"/>
    </source>
</evidence>
<sequence length="2422" mass="278036">MEYGPAVQMSIGSIYLSDLQHICKSGHTVVLFSITTNSLVQESTNLLYRKVKADCPDFKSHFHSVEKSLVLDLNHVSCVFHRTSFIKFYKYMQYIIQRIGNRRIFSSLTTENIQNCVNNCFSNNDPPVPQGATKFSYSARISNFQILICDTEFEFLDVKIGGLESDCTFKANDRMVFRFYVMNMSIDDLSRMTLYPKLLYTDADKLLEFKYVRHNPRLYKTSIEAQTDDVKSDGSIKLYIGQVHITVLCSILLDFQYFIDPIISEELVDFSRRLRKVLLPFTPDFRNGWKSKMHLSICLHFPVVLFPQNSTSPNVILCSLGDLTVENFFKEQLKKDYDNLDIVDNILANWDAINVSRAIMTLDGTLIIQEPMVESFGIRLNIKRNTTNKLLYRMNGGIDNIQINLGQKDLAIFLLVWADNFEYGHCIEEMLYMMMPHISGILEDQDLKKIQVFFNHETSIHEIDFKFSIDGIQIALFANSDEILSSPIRDINHSLCRFDLDEINIKIDMFSDDRVILSTTVQRCMLEDTRRHNTSEKMIFEPVGPSDSSNEVHISVSTPPLFDLSFEKTYSGDRTIHIHLDKTRLNFSIPFVVELTQFVLDSLPIKRKNTDGTLASPMLNVDSHRKYPDEKRSVERKPMNIEKQSALTISVRFGRPEIAILPPGVEELDIRDQVLLCRTEFLLDYGRHPGHEERLVCSLSNFHILAVSKKRRAEKMVLHPCDIEFSRTLKSGDHDAIEILIRSSPLNVHLSTSTVHIILNAIDLMEFNYDEDPDFEGSSYREFKNDDLWTPKSIVPNTVPNKLVPKRTFFSFFQSKFSNTMDVKSENLELYIQDINVSLELEELDLEDIPMIMFKSSLKVQVKDWSDQFNLKGGLNLKASYFNCNLSVWEPFIEPWNIKLKGFLGKFNVKQMDLGDVLVQSSHQSVVEGESESSDDESEAEMKFIRKTVKSRETSLEKWYSDDSDSDQETGVMDKLAKAITHLISEYVKCECSDEDLTNSDSSDESGAEQESRNISQERIKKKISYSSDSGLENDSEGLETSTYIIFETERLEVSFTPANISVIDTLIKSLYNPKTDDCDSTESFVLVNDLAVRSIVMLYQKTERGLEQILEAIDGSRTSSISRQSMSNDCTFVNNLTKKNNHENIDDNSSEMMYKKITDYQLNIKVEGFDDLIVVCPKRTCNKLHALSPVKNDTRYWIMVSVVSKKLSHIITIRSPLMLKNDTSFPLMIHYNRTEAIDTFEMDTGVVEESDNPFESTCTLAILEAGSIFNVPIALAYHSKLFLSPANLQNYLVSDSGVWWPDLSVDTSCAKELVCATSKVDEQPNFSIRVVCEEGEPVFNRASRTVPNYTLRAVPPVVIHNFLPFAIEFSFPNFKHHIEASEKIDVYMLNITHKVLKTDLIVPSYLGISWSGSFNLRKDINEKTVNMSTEHDTDGGNKHLKIAIKITNEDSCRIFIHSPYWIVNKTGLPLQLRGSRSDIVYESHTEEPLLFSYKRLKKRCIKLRAYHSNWSSAFSMDTVYCPGLVICKDKERQKKYRILMKPVLSHLCPHLTTIVTFLPNFSVVNNFNRSLRFMEDNQDADLWTDILQGQTLPFWPETDSMRMFVKLRDGKSGSQHFSIIKEEQTVLRMDKGRALVVKITGGGENPFLISFQKFCQNDAPVRVDNMCDDIFLKIHQKNLGQVTLLSPHQSLLYTWDDPTEERVLYWNAYSKKNKSYVAEFEKDGFGQKRISFCQIKPAEIANINLNFIKLITNQHLESPDTSETSDSDSDAGPPIRLPRTKKSKVVVYWVSYMDAVGQRVLLFTQDEKAAATARKNIENNKSSIDLIVAMDGLGLSLSTSRGVHTEEIAYLSLTDSASEWMVRVRNVWKPFTVELACWLEDMWKNDDKKAHLKDYVHVDFDKMQMIRPFFGHLRRSYNPAARIRCKFTSKSTTVCFKIHRIQLDNQLSDCTFKTALYQTSVCKTSPRYFKPFLELSYSKTPISNHYDVYKYFDISLQDFTVQLDRTFVVSMHKTLSPLLAVFECPLDARFRQDVSSLHAPNIPPGRNPGKVFVEYFHCSPFNIQLSFSAKVPELSPLKSSNSFATDALLYVLDGHSNRLSDIKAVNLNVNSLTRKGLYKESFNSMFSYGLKNYARQLLKQCHVSIFNLDVLENIYEMDEIDEKLNFEEYLGPFIEEVQGSFRAIESVEKWNFEELLPEQMISVHKGTEMSVLLSMSGAIQRPHIGGEDDSAAESFFRGPGRNLLAVLSKSNVSDKVSMAYDGVKRIIESGEEVVMRTRIPRYVNPMGMKSYSMYEAVGLHLFKMLSRSLSNDGYWAHVSLLPEGKKVLLITLRRVILAEKYRTKGPWEIEWSIYVDNIIDVPTVVENKLSFKVRQDEHHSSYFFRGDEKCIEYNDKTTLKWIKNKIQQVMVLGYEDKPLNS</sequence>
<dbReference type="Pfam" id="PF25037">
    <property type="entry name" value="VPS13_C"/>
    <property type="match status" value="1"/>
</dbReference>
<dbReference type="InterPro" id="IPR056747">
    <property type="entry name" value="VPS13-like_M"/>
</dbReference>
<evidence type="ECO:0000259" key="4">
    <source>
        <dbReference type="Pfam" id="PF25036"/>
    </source>
</evidence>
<proteinExistence type="inferred from homology"/>
<reference evidence="6" key="2">
    <citation type="submission" date="2022-06" db="UniProtKB">
        <authorList>
            <consortium name="EnsemblMetazoa"/>
        </authorList>
    </citation>
    <scope>IDENTIFICATION</scope>
</reference>
<dbReference type="RefSeq" id="XP_008187328.1">
    <property type="nucleotide sequence ID" value="XM_008189106.3"/>
</dbReference>
<dbReference type="InterPro" id="IPR009543">
    <property type="entry name" value="VPS13_VAB"/>
</dbReference>
<evidence type="ECO:0000259" key="3">
    <source>
        <dbReference type="Pfam" id="PF25033"/>
    </source>
</evidence>
<protein>
    <submittedName>
        <fullName evidence="6">Uncharacterized protein</fullName>
    </submittedName>
</protein>
<reference evidence="7" key="1">
    <citation type="submission" date="2010-06" db="EMBL/GenBank/DDBJ databases">
        <authorList>
            <person name="Jiang H."/>
            <person name="Abraham K."/>
            <person name="Ali S."/>
            <person name="Alsbrooks S.L."/>
            <person name="Anim B.N."/>
            <person name="Anosike U.S."/>
            <person name="Attaway T."/>
            <person name="Bandaranaike D.P."/>
            <person name="Battles P.K."/>
            <person name="Bell S.N."/>
            <person name="Bell A.V."/>
            <person name="Beltran B."/>
            <person name="Bickham C."/>
            <person name="Bustamante Y."/>
            <person name="Caleb T."/>
            <person name="Canada A."/>
            <person name="Cardenas V."/>
            <person name="Carter K."/>
            <person name="Chacko J."/>
            <person name="Chandrabose M.N."/>
            <person name="Chavez D."/>
            <person name="Chavez A."/>
            <person name="Chen L."/>
            <person name="Chu H.-S."/>
            <person name="Claassen K.J."/>
            <person name="Cockrell R."/>
            <person name="Collins M."/>
            <person name="Cooper J.A."/>
            <person name="Cree A."/>
            <person name="Curry S.M."/>
            <person name="Da Y."/>
            <person name="Dao M.D."/>
            <person name="Das B."/>
            <person name="Davila M.-L."/>
            <person name="Davy-Carroll L."/>
            <person name="Denson S."/>
            <person name="Dinh H."/>
            <person name="Ebong V.E."/>
            <person name="Edwards J.R."/>
            <person name="Egan A."/>
            <person name="El-Daye J."/>
            <person name="Escobedo L."/>
            <person name="Fernandez S."/>
            <person name="Fernando P.R."/>
            <person name="Flagg N."/>
            <person name="Forbes L.D."/>
            <person name="Fowler R.G."/>
            <person name="Fu Q."/>
            <person name="Gabisi R.A."/>
            <person name="Ganer J."/>
            <person name="Garbino Pronczuk A."/>
            <person name="Garcia R.M."/>
            <person name="Garner T."/>
            <person name="Garrett T.E."/>
            <person name="Gonzalez D.A."/>
            <person name="Hamid H."/>
            <person name="Hawkins E.S."/>
            <person name="Hirani K."/>
            <person name="Hogues M.E."/>
            <person name="Hollins B."/>
            <person name="Hsiao C.-H."/>
            <person name="Jabil R."/>
            <person name="James M.L."/>
            <person name="Jhangiani S.N."/>
            <person name="Johnson B."/>
            <person name="Johnson Q."/>
            <person name="Joshi V."/>
            <person name="Kalu J.B."/>
            <person name="Kam C."/>
            <person name="Kashfia A."/>
            <person name="Keebler J."/>
            <person name="Kisamo H."/>
            <person name="Kovar C.L."/>
            <person name="Lago L.A."/>
            <person name="Lai C.-Y."/>
            <person name="Laidlaw J."/>
            <person name="Lara F."/>
            <person name="Le T.-K."/>
            <person name="Lee S.L."/>
            <person name="Legall F.H."/>
            <person name="Lemon S.J."/>
            <person name="Lewis L.R."/>
            <person name="Li B."/>
            <person name="Liu Y."/>
            <person name="Liu Y.-S."/>
            <person name="Lopez J."/>
            <person name="Lozado R.J."/>
            <person name="Lu J."/>
            <person name="Madu R.C."/>
            <person name="Maheshwari M."/>
            <person name="Maheshwari R."/>
            <person name="Malloy K."/>
            <person name="Martinez E."/>
            <person name="Mathew T."/>
            <person name="Mercado I.C."/>
            <person name="Mercado C."/>
            <person name="Meyer B."/>
            <person name="Montgomery K."/>
            <person name="Morgan M.B."/>
            <person name="Munidasa M."/>
            <person name="Nazareth L.V."/>
            <person name="Nelson J."/>
            <person name="Ng B.M."/>
            <person name="Nguyen N.B."/>
            <person name="Nguyen P.Q."/>
            <person name="Nguyen T."/>
            <person name="Obregon M."/>
            <person name="Okwuonu G.O."/>
            <person name="Onwere C.G."/>
            <person name="Orozco G."/>
            <person name="Parra A."/>
            <person name="Patel S."/>
            <person name="Patil S."/>
            <person name="Perez A."/>
            <person name="Perez Y."/>
            <person name="Pham C."/>
            <person name="Primus E.L."/>
            <person name="Pu L.-L."/>
            <person name="Puazo M."/>
            <person name="Qin X."/>
            <person name="Quiroz J.B."/>
            <person name="Reese J."/>
            <person name="Richards S."/>
            <person name="Rives C.M."/>
            <person name="Robberts R."/>
            <person name="Ruiz S.J."/>
            <person name="Ruiz M.J."/>
            <person name="Santibanez J."/>
            <person name="Schneider B.W."/>
            <person name="Sisson I."/>
            <person name="Smith M."/>
            <person name="Sodergren E."/>
            <person name="Song X.-Z."/>
            <person name="Song B.B."/>
            <person name="Summersgill H."/>
            <person name="Thelus R."/>
            <person name="Thornton R.D."/>
            <person name="Trejos Z.Y."/>
            <person name="Usmani K."/>
            <person name="Vattathil S."/>
            <person name="Villasana D."/>
            <person name="Walker D.L."/>
            <person name="Wang S."/>
            <person name="Wang K."/>
            <person name="White C.S."/>
            <person name="Williams A.C."/>
            <person name="Williamson J."/>
            <person name="Wilson K."/>
            <person name="Woghiren I.O."/>
            <person name="Woodworth J.R."/>
            <person name="Worley K.C."/>
            <person name="Wright R.A."/>
            <person name="Wu W."/>
            <person name="Young L."/>
            <person name="Zhang L."/>
            <person name="Zhang J."/>
            <person name="Zhu Y."/>
            <person name="Muzny D.M."/>
            <person name="Weinstock G."/>
            <person name="Gibbs R.A."/>
        </authorList>
    </citation>
    <scope>NUCLEOTIDE SEQUENCE [LARGE SCALE GENOMIC DNA]</scope>
    <source>
        <strain evidence="7">LSR1</strain>
    </source>
</reference>
<dbReference type="InterPro" id="IPR026847">
    <property type="entry name" value="VPS13"/>
</dbReference>
<organism evidence="6 7">
    <name type="scientific">Acyrthosiphon pisum</name>
    <name type="common">Pea aphid</name>
    <dbReference type="NCBI Taxonomy" id="7029"/>
    <lineage>
        <taxon>Eukaryota</taxon>
        <taxon>Metazoa</taxon>
        <taxon>Ecdysozoa</taxon>
        <taxon>Arthropoda</taxon>
        <taxon>Hexapoda</taxon>
        <taxon>Insecta</taxon>
        <taxon>Pterygota</taxon>
        <taxon>Neoptera</taxon>
        <taxon>Paraneoptera</taxon>
        <taxon>Hemiptera</taxon>
        <taxon>Sternorrhyncha</taxon>
        <taxon>Aphidomorpha</taxon>
        <taxon>Aphidoidea</taxon>
        <taxon>Aphididae</taxon>
        <taxon>Macrosiphini</taxon>
        <taxon>Acyrthosiphon</taxon>
    </lineage>
</organism>
<evidence type="ECO:0000313" key="6">
    <source>
        <dbReference type="EnsemblMetazoa" id="XP_008187328.1"/>
    </source>
</evidence>
<dbReference type="GO" id="GO:0045053">
    <property type="term" value="P:protein retention in Golgi apparatus"/>
    <property type="evidence" value="ECO:0007669"/>
    <property type="project" value="TreeGrafter"/>
</dbReference>
<feature type="compositionally biased region" description="Acidic residues" evidence="2">
    <location>
        <begin position="994"/>
        <end position="1008"/>
    </location>
</feature>
<dbReference type="GeneID" id="100570634"/>
<feature type="domain" description="VPS13-like middle region" evidence="3">
    <location>
        <begin position="147"/>
        <end position="913"/>
    </location>
</feature>
<dbReference type="Proteomes" id="UP000007819">
    <property type="component" value="Chromosome A3"/>
</dbReference>
<dbReference type="PANTHER" id="PTHR16166:SF93">
    <property type="entry name" value="INTERMEMBRANE LIPID TRANSFER PROTEIN VPS13"/>
    <property type="match status" value="1"/>
</dbReference>
<dbReference type="EnsemblMetazoa" id="XM_008189106.3">
    <property type="protein sequence ID" value="XP_008187328.1"/>
    <property type="gene ID" value="LOC100570634"/>
</dbReference>
<evidence type="ECO:0000313" key="7">
    <source>
        <dbReference type="Proteomes" id="UP000007819"/>
    </source>
</evidence>
<evidence type="ECO:0000259" key="5">
    <source>
        <dbReference type="Pfam" id="PF25037"/>
    </source>
</evidence>